<dbReference type="Gene3D" id="3.40.1350.10">
    <property type="match status" value="1"/>
</dbReference>
<keyword evidence="2" id="KW-1185">Reference proteome</keyword>
<dbReference type="EMBL" id="QTUA01000001">
    <property type="protein sequence ID" value="REF29933.1"/>
    <property type="molecule type" value="Genomic_DNA"/>
</dbReference>
<accession>A0A3D9UNC2</accession>
<evidence type="ECO:0000313" key="1">
    <source>
        <dbReference type="EMBL" id="REF29933.1"/>
    </source>
</evidence>
<dbReference type="InterPro" id="IPR011856">
    <property type="entry name" value="tRNA_endonuc-like_dom_sf"/>
</dbReference>
<comment type="caution">
    <text evidence="1">The sequence shown here is derived from an EMBL/GenBank/DDBJ whole genome shotgun (WGS) entry which is preliminary data.</text>
</comment>
<name>A0A3D9UNC2_9MICO</name>
<organism evidence="1 2">
    <name type="scientific">Calidifontibacter indicus</name>
    <dbReference type="NCBI Taxonomy" id="419650"/>
    <lineage>
        <taxon>Bacteria</taxon>
        <taxon>Bacillati</taxon>
        <taxon>Actinomycetota</taxon>
        <taxon>Actinomycetes</taxon>
        <taxon>Micrococcales</taxon>
        <taxon>Dermacoccaceae</taxon>
        <taxon>Calidifontibacter</taxon>
    </lineage>
</organism>
<protein>
    <recommendedName>
        <fullName evidence="3">DUF91 domain-containing protein</fullName>
    </recommendedName>
</protein>
<dbReference type="OrthoDB" id="9806213at2"/>
<dbReference type="AlphaFoldDB" id="A0A3D9UNC2"/>
<dbReference type="GO" id="GO:0003676">
    <property type="term" value="F:nucleic acid binding"/>
    <property type="evidence" value="ECO:0007669"/>
    <property type="project" value="InterPro"/>
</dbReference>
<reference evidence="1 2" key="1">
    <citation type="submission" date="2018-08" db="EMBL/GenBank/DDBJ databases">
        <title>Sequencing the genomes of 1000 actinobacteria strains.</title>
        <authorList>
            <person name="Klenk H.-P."/>
        </authorList>
    </citation>
    <scope>NUCLEOTIDE SEQUENCE [LARGE SCALE GENOMIC DNA]</scope>
    <source>
        <strain evidence="1 2">DSM 22967</strain>
    </source>
</reference>
<evidence type="ECO:0000313" key="2">
    <source>
        <dbReference type="Proteomes" id="UP000256253"/>
    </source>
</evidence>
<evidence type="ECO:0008006" key="3">
    <source>
        <dbReference type="Google" id="ProtNLM"/>
    </source>
</evidence>
<dbReference type="RefSeq" id="WP_115922001.1">
    <property type="nucleotide sequence ID" value="NZ_QTUA01000001.1"/>
</dbReference>
<proteinExistence type="predicted"/>
<gene>
    <name evidence="1" type="ORF">DFJ65_0919</name>
</gene>
<sequence length="347" mass="38221">MSEELVFKVQGTTAAPARETSLAAAGLRERDHLQEWVIANPEILGPDVLIVTSEFDRWMSKDGREADRLDILGLGSDGRLVVAELKRDRAPDYVTTQAINYAARASRFSLEDLADAYLSFVRRTDDAPSTADEALAALTAHAPELSTETLRKPRITLVAGEFPAAVTSAAVWLTEQGVDIVLIQVRAYEWGEGHAITVSRLWPVADVEDYVVAPARRERTSAKSADTLPATPWSEEDLRQLAGLGVSETVLATMDMCARAPDQWIGGLRVMASTGRAVPQHRGDYGGFSIVVRRKFDRSNPPYDTWYGEENGEPPQSYYRLDATSAEQWRAVRDLELDAVPTTSNTD</sequence>
<dbReference type="Proteomes" id="UP000256253">
    <property type="component" value="Unassembled WGS sequence"/>
</dbReference>